<evidence type="ECO:0000256" key="1">
    <source>
        <dbReference type="SAM" id="Phobius"/>
    </source>
</evidence>
<organism evidence="2">
    <name type="scientific">Halobacterium sp. NMX12-1</name>
    <dbReference type="NCBI Taxonomy" id="3166650"/>
    <lineage>
        <taxon>Archaea</taxon>
        <taxon>Methanobacteriati</taxon>
        <taxon>Methanobacteriota</taxon>
        <taxon>Stenosarchaea group</taxon>
        <taxon>Halobacteria</taxon>
        <taxon>Halobacteriales</taxon>
        <taxon>Halobacteriaceae</taxon>
        <taxon>Halobacterium</taxon>
    </lineage>
</organism>
<proteinExistence type="predicted"/>
<gene>
    <name evidence="2" type="ORF">ABSL23_12390</name>
</gene>
<dbReference type="GeneID" id="91109960"/>
<dbReference type="EMBL" id="CP159204">
    <property type="protein sequence ID" value="XCF16029.1"/>
    <property type="molecule type" value="Genomic_DNA"/>
</dbReference>
<evidence type="ECO:0000313" key="2">
    <source>
        <dbReference type="EMBL" id="XCF16029.1"/>
    </source>
</evidence>
<reference evidence="2" key="1">
    <citation type="submission" date="2024-06" db="EMBL/GenBank/DDBJ databases">
        <title>Genome Sequence of an extremely halophilic archaeon isolated from Permian era halite, Salado Formation, Carlsbad, New Mexico: Halobacterium sp. strain NMX12-1.</title>
        <authorList>
            <person name="Sotoa L."/>
            <person name="DasSarma P."/>
            <person name="Anton B.P."/>
            <person name="Vincze T."/>
            <person name="Verma I."/>
            <person name="Eralp B."/>
            <person name="Powers D.W."/>
            <person name="Dozier B.L."/>
            <person name="Roberts R.J."/>
            <person name="DasSarma S."/>
        </authorList>
    </citation>
    <scope>NUCLEOTIDE SEQUENCE</scope>
    <source>
        <strain evidence="2">NMX12-1</strain>
    </source>
</reference>
<dbReference type="RefSeq" id="WP_353633942.1">
    <property type="nucleotide sequence ID" value="NZ_CP159204.1"/>
</dbReference>
<feature type="transmembrane region" description="Helical" evidence="1">
    <location>
        <begin position="62"/>
        <end position="90"/>
    </location>
</feature>
<dbReference type="AlphaFoldDB" id="A0AAU8CAA3"/>
<feature type="transmembrane region" description="Helical" evidence="1">
    <location>
        <begin position="31"/>
        <end position="50"/>
    </location>
</feature>
<name>A0AAU8CAA3_9EURY</name>
<accession>A0AAU8CAA3</accession>
<protein>
    <recommendedName>
        <fullName evidence="3">Yip1 domain-containing protein</fullName>
    </recommendedName>
</protein>
<evidence type="ECO:0008006" key="3">
    <source>
        <dbReference type="Google" id="ProtNLM"/>
    </source>
</evidence>
<dbReference type="KEGG" id="hanx:ABSL23_12390"/>
<sequence>MTPLALAVAFVELFAGTPAQAGPIDDSVVVFAGSLLVGGVAIHVAASYVAGAGEYGDAVLTALFGAIAWALLDGVPLVGGLLALVAWVGVIKWRYPVGWTRAAIIGVAAWAVATVVLAALTLVGVGSLDALGVPGT</sequence>
<feature type="transmembrane region" description="Helical" evidence="1">
    <location>
        <begin position="102"/>
        <end position="125"/>
    </location>
</feature>
<keyword evidence="1" id="KW-0472">Membrane</keyword>
<keyword evidence="1" id="KW-0812">Transmembrane</keyword>
<keyword evidence="1" id="KW-1133">Transmembrane helix</keyword>